<dbReference type="AlphaFoldDB" id="A0A1M5PU67"/>
<protein>
    <submittedName>
        <fullName evidence="1">Uncharacterized protein</fullName>
    </submittedName>
</protein>
<dbReference type="EMBL" id="LT670817">
    <property type="protein sequence ID" value="SHH05161.1"/>
    <property type="molecule type" value="Genomic_DNA"/>
</dbReference>
<name>A0A1M5PU67_9BRAD</name>
<gene>
    <name evidence="1" type="ORF">SAMN05443248_3506</name>
</gene>
<sequence>MDHRALCSLMRFTRHLEHLRVMYISIMKNLGR</sequence>
<organism evidence="1 2">
    <name type="scientific">Bradyrhizobium erythrophlei</name>
    <dbReference type="NCBI Taxonomy" id="1437360"/>
    <lineage>
        <taxon>Bacteria</taxon>
        <taxon>Pseudomonadati</taxon>
        <taxon>Pseudomonadota</taxon>
        <taxon>Alphaproteobacteria</taxon>
        <taxon>Hyphomicrobiales</taxon>
        <taxon>Nitrobacteraceae</taxon>
        <taxon>Bradyrhizobium</taxon>
    </lineage>
</organism>
<evidence type="ECO:0000313" key="1">
    <source>
        <dbReference type="EMBL" id="SHH05161.1"/>
    </source>
</evidence>
<evidence type="ECO:0000313" key="2">
    <source>
        <dbReference type="Proteomes" id="UP000189796"/>
    </source>
</evidence>
<accession>A0A1M5PU67</accession>
<reference evidence="1 2" key="1">
    <citation type="submission" date="2016-11" db="EMBL/GenBank/DDBJ databases">
        <authorList>
            <person name="Jaros S."/>
            <person name="Januszkiewicz K."/>
            <person name="Wedrychowicz H."/>
        </authorList>
    </citation>
    <scope>NUCLEOTIDE SEQUENCE [LARGE SCALE GENOMIC DNA]</scope>
    <source>
        <strain evidence="1 2">GAS138</strain>
    </source>
</reference>
<dbReference type="Proteomes" id="UP000189796">
    <property type="component" value="Chromosome I"/>
</dbReference>
<proteinExistence type="predicted"/>